<reference evidence="6 7" key="1">
    <citation type="submission" date="2024-09" db="EMBL/GenBank/DDBJ databases">
        <authorList>
            <person name="Sun Q."/>
            <person name="Mori K."/>
        </authorList>
    </citation>
    <scope>NUCLEOTIDE SEQUENCE [LARGE SCALE GENOMIC DNA]</scope>
    <source>
        <strain evidence="6 7">KCTC 23315</strain>
    </source>
</reference>
<evidence type="ECO:0000313" key="6">
    <source>
        <dbReference type="EMBL" id="MFC0048821.1"/>
    </source>
</evidence>
<feature type="domain" description="DJ-1/PfpI" evidence="5">
    <location>
        <begin position="192"/>
        <end position="386"/>
    </location>
</feature>
<gene>
    <name evidence="6" type="ORF">ACFFJP_11060</name>
</gene>
<dbReference type="Pfam" id="PF01965">
    <property type="entry name" value="DJ-1_PfpI"/>
    <property type="match status" value="1"/>
</dbReference>
<keyword evidence="4" id="KW-0732">Signal</keyword>
<feature type="signal peptide" evidence="4">
    <location>
        <begin position="1"/>
        <end position="19"/>
    </location>
</feature>
<keyword evidence="1" id="KW-0346">Stress response</keyword>
<dbReference type="EMBL" id="JBHLXP010000003">
    <property type="protein sequence ID" value="MFC0048821.1"/>
    <property type="molecule type" value="Genomic_DNA"/>
</dbReference>
<evidence type="ECO:0000313" key="7">
    <source>
        <dbReference type="Proteomes" id="UP001589813"/>
    </source>
</evidence>
<proteinExistence type="inferred from homology"/>
<evidence type="ECO:0000259" key="5">
    <source>
        <dbReference type="Pfam" id="PF01965"/>
    </source>
</evidence>
<comment type="similarity">
    <text evidence="3">Belongs to the peptidase C56 family. HSP31-like subfamily.</text>
</comment>
<dbReference type="CDD" id="cd03141">
    <property type="entry name" value="GATase1_Hsp31_like"/>
    <property type="match status" value="1"/>
</dbReference>
<dbReference type="Proteomes" id="UP001589813">
    <property type="component" value="Unassembled WGS sequence"/>
</dbReference>
<dbReference type="InterPro" id="IPR029062">
    <property type="entry name" value="Class_I_gatase-like"/>
</dbReference>
<evidence type="ECO:0000256" key="1">
    <source>
        <dbReference type="ARBA" id="ARBA00023016"/>
    </source>
</evidence>
<feature type="chain" id="PRO_5045297031" evidence="4">
    <location>
        <begin position="20"/>
        <end position="400"/>
    </location>
</feature>
<evidence type="ECO:0000256" key="2">
    <source>
        <dbReference type="ARBA" id="ARBA00023239"/>
    </source>
</evidence>
<dbReference type="InterPro" id="IPR039437">
    <property type="entry name" value="FrzH/put_lumazine-bd"/>
</dbReference>
<accession>A0ABV6BD76</accession>
<dbReference type="InterPro" id="IPR002818">
    <property type="entry name" value="DJ-1/PfpI"/>
</dbReference>
<keyword evidence="2" id="KW-0456">Lyase</keyword>
<dbReference type="Gene3D" id="3.40.50.880">
    <property type="match status" value="1"/>
</dbReference>
<dbReference type="RefSeq" id="WP_377243571.1">
    <property type="nucleotide sequence ID" value="NZ_JBHLXP010000003.1"/>
</dbReference>
<protein>
    <submittedName>
        <fullName evidence="6">Nuclear transport factor 2 family protein</fullName>
    </submittedName>
</protein>
<dbReference type="Pfam" id="PF12893">
    <property type="entry name" value="Lumazine_bd_2"/>
    <property type="match status" value="1"/>
</dbReference>
<dbReference type="InterPro" id="IPR032710">
    <property type="entry name" value="NTF2-like_dom_sf"/>
</dbReference>
<dbReference type="SUPFAM" id="SSF54427">
    <property type="entry name" value="NTF2-like"/>
    <property type="match status" value="1"/>
</dbReference>
<dbReference type="Gene3D" id="3.10.450.50">
    <property type="match status" value="1"/>
</dbReference>
<comment type="caution">
    <text evidence="6">The sequence shown here is derived from an EMBL/GenBank/DDBJ whole genome shotgun (WGS) entry which is preliminary data.</text>
</comment>
<dbReference type="PANTHER" id="PTHR48094:SF11">
    <property type="entry name" value="GLUTATHIONE-INDEPENDENT GLYOXALASE HSP31-RELATED"/>
    <property type="match status" value="1"/>
</dbReference>
<dbReference type="SUPFAM" id="SSF52317">
    <property type="entry name" value="Class I glutamine amidotransferase-like"/>
    <property type="match status" value="1"/>
</dbReference>
<evidence type="ECO:0000256" key="4">
    <source>
        <dbReference type="SAM" id="SignalP"/>
    </source>
</evidence>
<dbReference type="InterPro" id="IPR050325">
    <property type="entry name" value="Prot/Nucl_acid_deglycase"/>
</dbReference>
<dbReference type="PANTHER" id="PTHR48094">
    <property type="entry name" value="PROTEIN/NUCLEIC ACID DEGLYCASE DJ-1-RELATED"/>
    <property type="match status" value="1"/>
</dbReference>
<organism evidence="6 7">
    <name type="scientific">Rheinheimera tilapiae</name>
    <dbReference type="NCBI Taxonomy" id="875043"/>
    <lineage>
        <taxon>Bacteria</taxon>
        <taxon>Pseudomonadati</taxon>
        <taxon>Pseudomonadota</taxon>
        <taxon>Gammaproteobacteria</taxon>
        <taxon>Chromatiales</taxon>
        <taxon>Chromatiaceae</taxon>
        <taxon>Rheinheimera</taxon>
    </lineage>
</organism>
<sequence length="400" mass="43834">MRNICFYLLLLLLPTFVAAADGKDQTFTRQNGAVVTSAASTSQDHQAIRQTLQHYLQGTSYNQQEQISQAFHPQADLLLAKADQPFWKVPLSDYLSWFPAAKAGEFNGRIGEILSIEVDGDIATAKAEILLPQKQQRFIDVFLLKRINQQWQIISKAATQQQSVQSGQRILFILSSAHFHGSSQLPAGASFSEIVNAYAEFKQAGFTVDFISPAGGAVPLAYIDTSDPAQKAHLYNQDFMQALKHTRTAAELNAADYRAVHYIGGSSAMYGVAEDSHIAKLVMDIYQQHQGIISAVCHGTAGIVHLKTADGQYLVKGKRVSGYPDAFEKQDAAYYQHFPFKIQQTIESRGGLFRHGNEGAAYVEVDGRLITGTNFQSSAGVAKAIIALLQKDQSATPPVH</sequence>
<name>A0ABV6BD76_9GAMM</name>
<evidence type="ECO:0000256" key="3">
    <source>
        <dbReference type="ARBA" id="ARBA00038493"/>
    </source>
</evidence>
<keyword evidence="7" id="KW-1185">Reference proteome</keyword>